<dbReference type="SUPFAM" id="SSF48452">
    <property type="entry name" value="TPR-like"/>
    <property type="match status" value="1"/>
</dbReference>
<feature type="repeat" description="TPR" evidence="3">
    <location>
        <begin position="100"/>
        <end position="133"/>
    </location>
</feature>
<comment type="caution">
    <text evidence="4">The sequence shown here is derived from an EMBL/GenBank/DDBJ whole genome shotgun (WGS) entry which is preliminary data.</text>
</comment>
<dbReference type="InterPro" id="IPR019734">
    <property type="entry name" value="TPR_rpt"/>
</dbReference>
<dbReference type="PROSITE" id="PS50005">
    <property type="entry name" value="TPR"/>
    <property type="match status" value="2"/>
</dbReference>
<sequence length="226" mass="25604">MKLNSKLKSAFVQSFSCMTLSIITAIGLSPSVLAVSGKVSLDSPQQYPQRQSQKLAQFSDTGPSERSQILQQANALYNQGDMKGAEENLRKLIKQFPKDTFGHFQLGNVLFRQQKSEEAISAFREAIRLQPKYALAYNAIGMVYASENRWQEAITEYQKALEINPNYAEALTNFALAMWQTNKKDEALASLEKALNIFKEQNRKERVNQVERIMQEIKKSDDPSIS</sequence>
<dbReference type="SMART" id="SM00028">
    <property type="entry name" value="TPR"/>
    <property type="match status" value="4"/>
</dbReference>
<evidence type="ECO:0000256" key="2">
    <source>
        <dbReference type="ARBA" id="ARBA00022803"/>
    </source>
</evidence>
<dbReference type="Gene3D" id="1.25.40.10">
    <property type="entry name" value="Tetratricopeptide repeat domain"/>
    <property type="match status" value="2"/>
</dbReference>
<proteinExistence type="predicted"/>
<evidence type="ECO:0000256" key="1">
    <source>
        <dbReference type="ARBA" id="ARBA00022737"/>
    </source>
</evidence>
<gene>
    <name evidence="4" type="ORF">IQ276_25905</name>
</gene>
<evidence type="ECO:0000313" key="5">
    <source>
        <dbReference type="Proteomes" id="UP000622533"/>
    </source>
</evidence>
<dbReference type="PANTHER" id="PTHR44943">
    <property type="entry name" value="CELLULOSE SYNTHASE OPERON PROTEIN C"/>
    <property type="match status" value="1"/>
</dbReference>
<dbReference type="Pfam" id="PF13432">
    <property type="entry name" value="TPR_16"/>
    <property type="match status" value="1"/>
</dbReference>
<dbReference type="PROSITE" id="PS50293">
    <property type="entry name" value="TPR_REGION"/>
    <property type="match status" value="1"/>
</dbReference>
<dbReference type="InterPro" id="IPR011990">
    <property type="entry name" value="TPR-like_helical_dom_sf"/>
</dbReference>
<feature type="repeat" description="TPR" evidence="3">
    <location>
        <begin position="134"/>
        <end position="167"/>
    </location>
</feature>
<dbReference type="PANTHER" id="PTHR44943:SF8">
    <property type="entry name" value="TPR REPEAT-CONTAINING PROTEIN MJ0263"/>
    <property type="match status" value="1"/>
</dbReference>
<dbReference type="Pfam" id="PF13374">
    <property type="entry name" value="TPR_10"/>
    <property type="match status" value="1"/>
</dbReference>
<name>A0A8J7AF19_DESMC</name>
<dbReference type="EMBL" id="JADEXS010000469">
    <property type="protein sequence ID" value="MBE9025723.1"/>
    <property type="molecule type" value="Genomic_DNA"/>
</dbReference>
<keyword evidence="5" id="KW-1185">Reference proteome</keyword>
<organism evidence="4 5">
    <name type="scientific">Desmonostoc muscorum LEGE 12446</name>
    <dbReference type="NCBI Taxonomy" id="1828758"/>
    <lineage>
        <taxon>Bacteria</taxon>
        <taxon>Bacillati</taxon>
        <taxon>Cyanobacteriota</taxon>
        <taxon>Cyanophyceae</taxon>
        <taxon>Nostocales</taxon>
        <taxon>Nostocaceae</taxon>
        <taxon>Desmonostoc</taxon>
    </lineage>
</organism>
<dbReference type="Pfam" id="PF13174">
    <property type="entry name" value="TPR_6"/>
    <property type="match status" value="1"/>
</dbReference>
<keyword evidence="1" id="KW-0677">Repeat</keyword>
<evidence type="ECO:0000256" key="3">
    <source>
        <dbReference type="PROSITE-ProRule" id="PRU00339"/>
    </source>
</evidence>
<keyword evidence="2 3" id="KW-0802">TPR repeat</keyword>
<dbReference type="InterPro" id="IPR051685">
    <property type="entry name" value="Ycf3/AcsC/BcsC/TPR_MFPF"/>
</dbReference>
<dbReference type="AlphaFoldDB" id="A0A8J7AF19"/>
<evidence type="ECO:0000313" key="4">
    <source>
        <dbReference type="EMBL" id="MBE9025723.1"/>
    </source>
</evidence>
<dbReference type="RefSeq" id="WP_193920987.1">
    <property type="nucleotide sequence ID" value="NZ_JADEXS020000001.1"/>
</dbReference>
<dbReference type="Proteomes" id="UP000622533">
    <property type="component" value="Unassembled WGS sequence"/>
</dbReference>
<accession>A0A8J7AF19</accession>
<protein>
    <submittedName>
        <fullName evidence="4">Tetratricopeptide repeat protein</fullName>
    </submittedName>
</protein>
<reference evidence="4" key="1">
    <citation type="submission" date="2020-10" db="EMBL/GenBank/DDBJ databases">
        <authorList>
            <person name="Castelo-Branco R."/>
            <person name="Eusebio N."/>
            <person name="Adriana R."/>
            <person name="Vieira A."/>
            <person name="Brugerolle De Fraissinette N."/>
            <person name="Rezende De Castro R."/>
            <person name="Schneider M.P."/>
            <person name="Vasconcelos V."/>
            <person name="Leao P.N."/>
        </authorList>
    </citation>
    <scope>NUCLEOTIDE SEQUENCE</scope>
    <source>
        <strain evidence="4">LEGE 12446</strain>
    </source>
</reference>